<dbReference type="EMBL" id="MHNZ01000020">
    <property type="protein sequence ID" value="OGZ56290.1"/>
    <property type="molecule type" value="Genomic_DNA"/>
</dbReference>
<keyword evidence="1" id="KW-1133">Transmembrane helix</keyword>
<gene>
    <name evidence="2" type="ORF">A3J04_04280</name>
</gene>
<accession>A0A1G2H1W4</accession>
<proteinExistence type="predicted"/>
<evidence type="ECO:0000313" key="3">
    <source>
        <dbReference type="Proteomes" id="UP000177954"/>
    </source>
</evidence>
<dbReference type="STRING" id="1802129.A3J04_04280"/>
<keyword evidence="1" id="KW-0812">Transmembrane</keyword>
<dbReference type="AlphaFoldDB" id="A0A1G2H1W4"/>
<comment type="caution">
    <text evidence="2">The sequence shown here is derived from an EMBL/GenBank/DDBJ whole genome shotgun (WGS) entry which is preliminary data.</text>
</comment>
<sequence length="113" mass="13393">MRQIFAGLGLATSGYFFLYFRARRKSAREELARIKREKAKEFQKRFDFSPYDADPENVRGKISALYLTCLRAHLGRDTSVCVVALERNLFEMRALARFFEDDFRRVRLENRAM</sequence>
<feature type="transmembrane region" description="Helical" evidence="1">
    <location>
        <begin position="6"/>
        <end position="22"/>
    </location>
</feature>
<reference evidence="2 3" key="1">
    <citation type="journal article" date="2016" name="Nat. Commun.">
        <title>Thousands of microbial genomes shed light on interconnected biogeochemical processes in an aquifer system.</title>
        <authorList>
            <person name="Anantharaman K."/>
            <person name="Brown C.T."/>
            <person name="Hug L.A."/>
            <person name="Sharon I."/>
            <person name="Castelle C.J."/>
            <person name="Probst A.J."/>
            <person name="Thomas B.C."/>
            <person name="Singh A."/>
            <person name="Wilkins M.J."/>
            <person name="Karaoz U."/>
            <person name="Brodie E.L."/>
            <person name="Williams K.H."/>
            <person name="Hubbard S.S."/>
            <person name="Banfield J.F."/>
        </authorList>
    </citation>
    <scope>NUCLEOTIDE SEQUENCE [LARGE SCALE GENOMIC DNA]</scope>
</reference>
<evidence type="ECO:0000313" key="2">
    <source>
        <dbReference type="EMBL" id="OGZ56290.1"/>
    </source>
</evidence>
<evidence type="ECO:0000256" key="1">
    <source>
        <dbReference type="SAM" id="Phobius"/>
    </source>
</evidence>
<name>A0A1G2H1W4_9BACT</name>
<keyword evidence="1" id="KW-0472">Membrane</keyword>
<dbReference type="Proteomes" id="UP000177954">
    <property type="component" value="Unassembled WGS sequence"/>
</dbReference>
<organism evidence="2 3">
    <name type="scientific">Candidatus Ryanbacteria bacterium RIFCSPLOWO2_02_FULL_47_14</name>
    <dbReference type="NCBI Taxonomy" id="1802129"/>
    <lineage>
        <taxon>Bacteria</taxon>
        <taxon>Candidatus Ryaniibacteriota</taxon>
    </lineage>
</organism>
<protein>
    <submittedName>
        <fullName evidence="2">Uncharacterized protein</fullName>
    </submittedName>
</protein>